<dbReference type="GO" id="GO:0008168">
    <property type="term" value="F:methyltransferase activity"/>
    <property type="evidence" value="ECO:0007669"/>
    <property type="project" value="TreeGrafter"/>
</dbReference>
<sequence>MARELSEMDVEVIIHNVNPGLATNSMHETELQVVADDDLNDYFRWVHSRRLSTLNVTYLLPVDQEETKRSERYHRLIQFVFNGRNYVGPAKIALQFGQQRRSEDIAHVQQIDIVQLTSPLNQKVLDLGTGSGAWAIDIAEEFPRAEVIGIDIAPIQPRDVPPNCTQVLTSSFCFYVFEFTRSSRFELCDLDQWHIPYPDAHFDFIHARSLHIGIHNYPRLLHELARLLRPGGLVLLVEPTLYPCQAPPSYPPLTGWETFWDTYRRCLRQQHIDVTVPERLPDLLEATRSFENIMSQKGNIPVGFWPNDLDLLTLGQLQWMDYDSLLPALRPLFLSSGIPPSRVEQLIKDAQHDLYYPTFPLTTTVNITYGSKRFT</sequence>
<dbReference type="Gene3D" id="3.40.50.150">
    <property type="entry name" value="Vaccinia Virus protein VP39"/>
    <property type="match status" value="1"/>
</dbReference>
<proteinExistence type="predicted"/>
<dbReference type="OrthoDB" id="2013972at2759"/>
<dbReference type="PANTHER" id="PTHR43591:SF24">
    <property type="entry name" value="2-METHOXY-6-POLYPRENYL-1,4-BENZOQUINOL METHYLASE, MITOCHONDRIAL"/>
    <property type="match status" value="1"/>
</dbReference>
<comment type="caution">
    <text evidence="1">The sequence shown here is derived from an EMBL/GenBank/DDBJ whole genome shotgun (WGS) entry which is preliminary data.</text>
</comment>
<dbReference type="InterPro" id="IPR029063">
    <property type="entry name" value="SAM-dependent_MTases_sf"/>
</dbReference>
<organism evidence="1 2">
    <name type="scientific">Panaeolus cyanescens</name>
    <dbReference type="NCBI Taxonomy" id="181874"/>
    <lineage>
        <taxon>Eukaryota</taxon>
        <taxon>Fungi</taxon>
        <taxon>Dikarya</taxon>
        <taxon>Basidiomycota</taxon>
        <taxon>Agaricomycotina</taxon>
        <taxon>Agaricomycetes</taxon>
        <taxon>Agaricomycetidae</taxon>
        <taxon>Agaricales</taxon>
        <taxon>Agaricineae</taxon>
        <taxon>Galeropsidaceae</taxon>
        <taxon>Panaeolus</taxon>
    </lineage>
</organism>
<reference evidence="1 2" key="1">
    <citation type="journal article" date="2018" name="Evol. Lett.">
        <title>Horizontal gene cluster transfer increased hallucinogenic mushroom diversity.</title>
        <authorList>
            <person name="Reynolds H.T."/>
            <person name="Vijayakumar V."/>
            <person name="Gluck-Thaler E."/>
            <person name="Korotkin H.B."/>
            <person name="Matheny P.B."/>
            <person name="Slot J.C."/>
        </authorList>
    </citation>
    <scope>NUCLEOTIDE SEQUENCE [LARGE SCALE GENOMIC DNA]</scope>
    <source>
        <strain evidence="1 2">2629</strain>
    </source>
</reference>
<accession>A0A409YKM9</accession>
<dbReference type="Proteomes" id="UP000284842">
    <property type="component" value="Unassembled WGS sequence"/>
</dbReference>
<dbReference type="InParanoid" id="A0A409YKM9"/>
<protein>
    <recommendedName>
        <fullName evidence="3">Methyltransferase domain-containing protein</fullName>
    </recommendedName>
</protein>
<gene>
    <name evidence="1" type="ORF">CVT24_007737</name>
</gene>
<evidence type="ECO:0008006" key="3">
    <source>
        <dbReference type="Google" id="ProtNLM"/>
    </source>
</evidence>
<evidence type="ECO:0000313" key="1">
    <source>
        <dbReference type="EMBL" id="PPR03621.1"/>
    </source>
</evidence>
<dbReference type="Pfam" id="PF13489">
    <property type="entry name" value="Methyltransf_23"/>
    <property type="match status" value="1"/>
</dbReference>
<name>A0A409YKM9_9AGAR</name>
<dbReference type="STRING" id="181874.A0A409YKM9"/>
<dbReference type="AlphaFoldDB" id="A0A409YKM9"/>
<dbReference type="CDD" id="cd02440">
    <property type="entry name" value="AdoMet_MTases"/>
    <property type="match status" value="1"/>
</dbReference>
<dbReference type="EMBL" id="NHTK01001044">
    <property type="protein sequence ID" value="PPR03621.1"/>
    <property type="molecule type" value="Genomic_DNA"/>
</dbReference>
<evidence type="ECO:0000313" key="2">
    <source>
        <dbReference type="Proteomes" id="UP000284842"/>
    </source>
</evidence>
<keyword evidence="2" id="KW-1185">Reference proteome</keyword>
<dbReference type="SUPFAM" id="SSF53335">
    <property type="entry name" value="S-adenosyl-L-methionine-dependent methyltransferases"/>
    <property type="match status" value="1"/>
</dbReference>
<dbReference type="PANTHER" id="PTHR43591">
    <property type="entry name" value="METHYLTRANSFERASE"/>
    <property type="match status" value="1"/>
</dbReference>